<accession>A0A2T0RPG4</accession>
<dbReference type="PANTHER" id="PTHR36504">
    <property type="entry name" value="LIPOPOLYSACCHARIDE EXPORT SYSTEM PROTEIN LPTA"/>
    <property type="match status" value="1"/>
</dbReference>
<sequence>MCFRSLLLAATLLFCPVATLAQGANIGFGGEEHDSSLPVEITADQLDVSQADGTAKFTGNVVVGQGNMRLTGAMVDVDYGEGDDGSTEVKRLHATGGVTLYNGAEAAEGEEAIYTLESGVVVMTGNVVLTQGENAMAGEKLTVNLDTGTGLMEGRVRVVFKSESEPESQ</sequence>
<feature type="signal peptide" evidence="2">
    <location>
        <begin position="1"/>
        <end position="21"/>
    </location>
</feature>
<dbReference type="AlphaFoldDB" id="A0A2T0RPG4"/>
<feature type="chain" id="PRO_5015461217" evidence="2">
    <location>
        <begin position="22"/>
        <end position="169"/>
    </location>
</feature>
<dbReference type="GO" id="GO:0009279">
    <property type="term" value="C:cell outer membrane"/>
    <property type="evidence" value="ECO:0007669"/>
    <property type="project" value="TreeGrafter"/>
</dbReference>
<dbReference type="GO" id="GO:0030288">
    <property type="term" value="C:outer membrane-bounded periplasmic space"/>
    <property type="evidence" value="ECO:0007669"/>
    <property type="project" value="TreeGrafter"/>
</dbReference>
<dbReference type="Proteomes" id="UP000239480">
    <property type="component" value="Unassembled WGS sequence"/>
</dbReference>
<dbReference type="GO" id="GO:0017089">
    <property type="term" value="F:glycolipid transfer activity"/>
    <property type="evidence" value="ECO:0007669"/>
    <property type="project" value="TreeGrafter"/>
</dbReference>
<dbReference type="InterPro" id="IPR052037">
    <property type="entry name" value="LPS_export_LptA"/>
</dbReference>
<evidence type="ECO:0000313" key="5">
    <source>
        <dbReference type="Proteomes" id="UP000239480"/>
    </source>
</evidence>
<dbReference type="GO" id="GO:0015920">
    <property type="term" value="P:lipopolysaccharide transport"/>
    <property type="evidence" value="ECO:0007669"/>
    <property type="project" value="TreeGrafter"/>
</dbReference>
<dbReference type="InterPro" id="IPR005653">
    <property type="entry name" value="OstA-like_N"/>
</dbReference>
<dbReference type="PANTHER" id="PTHR36504:SF1">
    <property type="entry name" value="LIPOPOLYSACCHARIDE EXPORT SYSTEM PROTEIN LPTA"/>
    <property type="match status" value="1"/>
</dbReference>
<comment type="caution">
    <text evidence="4">The sequence shown here is derived from an EMBL/GenBank/DDBJ whole genome shotgun (WGS) entry which is preliminary data.</text>
</comment>
<proteinExistence type="predicted"/>
<reference evidence="4 5" key="1">
    <citation type="submission" date="2018-03" db="EMBL/GenBank/DDBJ databases">
        <title>Genomic Encyclopedia of Archaeal and Bacterial Type Strains, Phase II (KMG-II): from individual species to whole genera.</title>
        <authorList>
            <person name="Goeker M."/>
        </authorList>
    </citation>
    <scope>NUCLEOTIDE SEQUENCE [LARGE SCALE GENOMIC DNA]</scope>
    <source>
        <strain evidence="4 5">DSM 29328</strain>
    </source>
</reference>
<evidence type="ECO:0000256" key="2">
    <source>
        <dbReference type="SAM" id="SignalP"/>
    </source>
</evidence>
<organism evidence="4 5">
    <name type="scientific">Aliiruegeria haliotis</name>
    <dbReference type="NCBI Taxonomy" id="1280846"/>
    <lineage>
        <taxon>Bacteria</taxon>
        <taxon>Pseudomonadati</taxon>
        <taxon>Pseudomonadota</taxon>
        <taxon>Alphaproteobacteria</taxon>
        <taxon>Rhodobacterales</taxon>
        <taxon>Roseobacteraceae</taxon>
        <taxon>Aliiruegeria</taxon>
    </lineage>
</organism>
<dbReference type="Gene3D" id="2.60.450.10">
    <property type="entry name" value="Lipopolysaccharide (LPS) transport protein A like domain"/>
    <property type="match status" value="1"/>
</dbReference>
<evidence type="ECO:0000313" key="4">
    <source>
        <dbReference type="EMBL" id="PRY23068.1"/>
    </source>
</evidence>
<keyword evidence="1 2" id="KW-0732">Signal</keyword>
<evidence type="ECO:0000259" key="3">
    <source>
        <dbReference type="Pfam" id="PF03968"/>
    </source>
</evidence>
<feature type="domain" description="Organic solvent tolerance-like N-terminal" evidence="3">
    <location>
        <begin position="40"/>
        <end position="148"/>
    </location>
</feature>
<dbReference type="RefSeq" id="WP_245925052.1">
    <property type="nucleotide sequence ID" value="NZ_PVTD01000005.1"/>
</dbReference>
<evidence type="ECO:0000256" key="1">
    <source>
        <dbReference type="ARBA" id="ARBA00022729"/>
    </source>
</evidence>
<dbReference type="Pfam" id="PF03968">
    <property type="entry name" value="LptD_N"/>
    <property type="match status" value="1"/>
</dbReference>
<dbReference type="EMBL" id="PVTD01000005">
    <property type="protein sequence ID" value="PRY23068.1"/>
    <property type="molecule type" value="Genomic_DNA"/>
</dbReference>
<protein>
    <submittedName>
        <fullName evidence="4">Lipopolysaccharide export system protein LptA</fullName>
    </submittedName>
</protein>
<name>A0A2T0RPG4_9RHOB</name>
<gene>
    <name evidence="4" type="ORF">CLV78_105120</name>
</gene>
<keyword evidence="5" id="KW-1185">Reference proteome</keyword>